<gene>
    <name evidence="1" type="ORF">IPA_09650</name>
</gene>
<name>A0A977KC36_9CREN</name>
<dbReference type="KEGG" id="ipc:IPA_09650"/>
<organism evidence="1 2">
    <name type="scientific">Ignicoccus pacificus DSM 13166</name>
    <dbReference type="NCBI Taxonomy" id="940294"/>
    <lineage>
        <taxon>Archaea</taxon>
        <taxon>Thermoproteota</taxon>
        <taxon>Thermoprotei</taxon>
        <taxon>Desulfurococcales</taxon>
        <taxon>Desulfurococcaceae</taxon>
        <taxon>Ignicoccus</taxon>
    </lineage>
</organism>
<sequence length="124" mass="13754">MRTLPFEVAKYNNFKELIEAMEKVLSENINGIKEILELLNEKWEGEGAGSASYPGMTVLVDPSKDLVLSQLVPILAHAVMASKSLRSTTAIFKTIFSESELEAPFDIRAIWDGSRVRVVIAKLS</sequence>
<proteinExistence type="predicted"/>
<dbReference type="AlphaFoldDB" id="A0A977KC36"/>
<evidence type="ECO:0000313" key="1">
    <source>
        <dbReference type="EMBL" id="UXD22927.1"/>
    </source>
</evidence>
<accession>A0A977KC36</accession>
<evidence type="ECO:0000313" key="2">
    <source>
        <dbReference type="Proteomes" id="UP001063698"/>
    </source>
</evidence>
<reference evidence="1" key="1">
    <citation type="submission" date="2013-11" db="EMBL/GenBank/DDBJ databases">
        <title>Comparative genomics of Ignicoccus.</title>
        <authorList>
            <person name="Podar M."/>
        </authorList>
    </citation>
    <scope>NUCLEOTIDE SEQUENCE</scope>
    <source>
        <strain evidence="1">DSM 13166</strain>
    </source>
</reference>
<dbReference type="Proteomes" id="UP001063698">
    <property type="component" value="Chromosome"/>
</dbReference>
<dbReference type="EMBL" id="CP006868">
    <property type="protein sequence ID" value="UXD22927.1"/>
    <property type="molecule type" value="Genomic_DNA"/>
</dbReference>
<keyword evidence="2" id="KW-1185">Reference proteome</keyword>
<protein>
    <submittedName>
        <fullName evidence="1">Uncharacterized protein</fullName>
    </submittedName>
</protein>